<feature type="compositionally biased region" description="Basic and acidic residues" evidence="5">
    <location>
        <begin position="1"/>
        <end position="19"/>
    </location>
</feature>
<dbReference type="InterPro" id="IPR023244">
    <property type="entry name" value="Brefeldin_A-sensitivity_4"/>
</dbReference>
<evidence type="ECO:0000259" key="7">
    <source>
        <dbReference type="Pfam" id="PF10334"/>
    </source>
</evidence>
<evidence type="ECO:0000256" key="2">
    <source>
        <dbReference type="ARBA" id="ARBA00022692"/>
    </source>
</evidence>
<dbReference type="STRING" id="4846.A0A367KWS8"/>
<feature type="transmembrane region" description="Helical" evidence="6">
    <location>
        <begin position="202"/>
        <end position="225"/>
    </location>
</feature>
<keyword evidence="3 6" id="KW-1133">Transmembrane helix</keyword>
<feature type="region of interest" description="Disordered" evidence="5">
    <location>
        <begin position="1"/>
        <end position="38"/>
    </location>
</feature>
<name>A0A367KWS8_RHIST</name>
<evidence type="ECO:0000256" key="6">
    <source>
        <dbReference type="SAM" id="Phobius"/>
    </source>
</evidence>
<dbReference type="InterPro" id="IPR018820">
    <property type="entry name" value="BRE4-related_DUF2421"/>
</dbReference>
<proteinExistence type="predicted"/>
<keyword evidence="11" id="KW-1185">Reference proteome</keyword>
<feature type="transmembrane region" description="Helical" evidence="6">
    <location>
        <begin position="116"/>
        <end position="137"/>
    </location>
</feature>
<feature type="transmembrane region" description="Helical" evidence="6">
    <location>
        <begin position="663"/>
        <end position="681"/>
    </location>
</feature>
<feature type="domain" description="Putative ER transporter 6TM N-terminal" evidence="8">
    <location>
        <begin position="151"/>
        <end position="317"/>
    </location>
</feature>
<organism evidence="10 11">
    <name type="scientific">Rhizopus stolonifer</name>
    <name type="common">Rhizopus nigricans</name>
    <dbReference type="NCBI Taxonomy" id="4846"/>
    <lineage>
        <taxon>Eukaryota</taxon>
        <taxon>Fungi</taxon>
        <taxon>Fungi incertae sedis</taxon>
        <taxon>Mucoromycota</taxon>
        <taxon>Mucoromycotina</taxon>
        <taxon>Mucoromycetes</taxon>
        <taxon>Mucorales</taxon>
        <taxon>Mucorineae</taxon>
        <taxon>Rhizopodaceae</taxon>
        <taxon>Rhizopus</taxon>
    </lineage>
</organism>
<reference evidence="10 11" key="1">
    <citation type="journal article" date="2018" name="G3 (Bethesda)">
        <title>Phylogenetic and Phylogenomic Definition of Rhizopus Species.</title>
        <authorList>
            <person name="Gryganskyi A.P."/>
            <person name="Golan J."/>
            <person name="Dolatabadi S."/>
            <person name="Mondo S."/>
            <person name="Robb S."/>
            <person name="Idnurm A."/>
            <person name="Muszewska A."/>
            <person name="Steczkiewicz K."/>
            <person name="Masonjones S."/>
            <person name="Liao H.L."/>
            <person name="Gajdeczka M.T."/>
            <person name="Anike F."/>
            <person name="Vuek A."/>
            <person name="Anishchenko I.M."/>
            <person name="Voigt K."/>
            <person name="de Hoog G.S."/>
            <person name="Smith M.E."/>
            <person name="Heitman J."/>
            <person name="Vilgalys R."/>
            <person name="Stajich J.E."/>
        </authorList>
    </citation>
    <scope>NUCLEOTIDE SEQUENCE [LARGE SCALE GENOMIC DNA]</scope>
    <source>
        <strain evidence="10 11">LSU 92-RS-03</strain>
    </source>
</reference>
<dbReference type="PRINTS" id="PR02047">
    <property type="entry name" value="BREFELDNASP4"/>
</dbReference>
<dbReference type="AlphaFoldDB" id="A0A367KWS8"/>
<evidence type="ECO:0000259" key="9">
    <source>
        <dbReference type="Pfam" id="PF13515"/>
    </source>
</evidence>
<dbReference type="Pfam" id="PF13515">
    <property type="entry name" value="FUSC_2"/>
    <property type="match status" value="1"/>
</dbReference>
<accession>A0A367KWS8</accession>
<dbReference type="OrthoDB" id="2274698at2759"/>
<evidence type="ECO:0000256" key="4">
    <source>
        <dbReference type="ARBA" id="ARBA00023136"/>
    </source>
</evidence>
<comment type="subcellular location">
    <subcellularLocation>
        <location evidence="1">Membrane</location>
        <topology evidence="1">Multi-pass membrane protein</topology>
    </subcellularLocation>
</comment>
<feature type="transmembrane region" description="Helical" evidence="6">
    <location>
        <begin position="607"/>
        <end position="632"/>
    </location>
</feature>
<protein>
    <recommendedName>
        <fullName evidence="12">ER transporter 6TM N-terminal domain-containing protein</fullName>
    </recommendedName>
</protein>
<evidence type="ECO:0000313" key="11">
    <source>
        <dbReference type="Proteomes" id="UP000253551"/>
    </source>
</evidence>
<feature type="transmembrane region" description="Helical" evidence="6">
    <location>
        <begin position="638"/>
        <end position="656"/>
    </location>
</feature>
<sequence length="942" mass="105627">MDDVELSRKETETSGRSDHTQPASTKQGQATDSTHGMISESHNRSFSDRILSIIPPLPLLRPIIKGCLAILISIIFLFNSKIRNEFGQGIILVPISTILSFPFRPIGVGIEIAIQSLFISLVGSAWSILAMYLANLARDPTNLFPVQPHSSAVLSIFMLIGVFVLTYVRILNQQAFLASIFGSIIIAFSLTQASVVNGFQPSIVYAFLKPVAGGTAIGLAVDLFIWPDDSMTKYMGLLGRSLKEYNAFFEEHSRAFLNSGSVPTPTLPTLHARLQGSVLALIDSKREVQREILWSRLSQKDVSELTRLVKQLRSPLYGIGLSLLTQIDRPEVFSDMNKIGQELVDLCIDILNDCNGRLAALGGSRPRSFKSTLLWPFPRLFFSTKPAPINPNGSRYPELEEVIKRYETAARCLSEIKDDKMKFTEQFGQAFQMTHHFQFSLVEHTKNLSKLVALVERLELSRTKARIWFPHQGLHKWFNRNQRVDANMGGMTVNNAGEQANDLGLSRTMTVPDALEPESLAKKGKIYRRDPDVNPPETRSERFFYQLHQIARWAQSVETVFALKTATGFTLLSLPAFLAQSATWFFAWRGQWATVTLMMWMSPMAGVFLFGTIMRVIGTIVGGVLGIVVWEITRGNPYGLSVLTFFVMMPFYYLFFTKKMLSPGVIMVQITTILVICYEYQYTVSGATTYDSAEVVAGKRMLLVIIGVAAAAIMSMIPKPVTGRVELRKRISVTLQDLSKMYGILARDIVAKYDNNTEPTPQLKKAFRKLFLDIRRQIADERSHLMLSRFEPPLRGKFPVQTYTVLVEKIDNMADLLLGMAYATRSIDRSWQSNLVSAIRDGRVEYVASILSLMKLLSATLSSKVTLPPFIVSPNESRAQFIKKLTTEISSCPQQLDNDTFPNYCSFTVNAGKFSEELNQVLECVKQLVGVEDPEQWLLLNA</sequence>
<dbReference type="GO" id="GO:0016020">
    <property type="term" value="C:membrane"/>
    <property type="evidence" value="ECO:0007669"/>
    <property type="project" value="UniProtKB-SubCell"/>
</dbReference>
<dbReference type="Proteomes" id="UP000253551">
    <property type="component" value="Unassembled WGS sequence"/>
</dbReference>
<feature type="transmembrane region" description="Helical" evidence="6">
    <location>
        <begin position="175"/>
        <end position="196"/>
    </location>
</feature>
<evidence type="ECO:0000256" key="1">
    <source>
        <dbReference type="ARBA" id="ARBA00004141"/>
    </source>
</evidence>
<feature type="transmembrane region" description="Helical" evidence="6">
    <location>
        <begin position="86"/>
        <end position="104"/>
    </location>
</feature>
<gene>
    <name evidence="10" type="ORF">CU098_012873</name>
</gene>
<evidence type="ECO:0000259" key="8">
    <source>
        <dbReference type="Pfam" id="PF10337"/>
    </source>
</evidence>
<keyword evidence="2 6" id="KW-0812">Transmembrane</keyword>
<evidence type="ECO:0000256" key="5">
    <source>
        <dbReference type="SAM" id="MobiDB-lite"/>
    </source>
</evidence>
<dbReference type="InterPro" id="IPR018823">
    <property type="entry name" value="ArAE_2_N"/>
</dbReference>
<dbReference type="Pfam" id="PF10337">
    <property type="entry name" value="ArAE_2_N"/>
    <property type="match status" value="1"/>
</dbReference>
<dbReference type="InterPro" id="IPR049453">
    <property type="entry name" value="Memb_transporter_dom"/>
</dbReference>
<feature type="transmembrane region" description="Helical" evidence="6">
    <location>
        <begin position="701"/>
        <end position="721"/>
    </location>
</feature>
<keyword evidence="4 6" id="KW-0472">Membrane</keyword>
<dbReference type="PANTHER" id="PTHR37994">
    <property type="entry name" value="ARAE_2_N DOMAIN-CONTAINING PROTEIN-RELATED"/>
    <property type="match status" value="1"/>
</dbReference>
<dbReference type="Pfam" id="PF10334">
    <property type="entry name" value="BRE4"/>
    <property type="match status" value="1"/>
</dbReference>
<dbReference type="PANTHER" id="PTHR37994:SF4">
    <property type="entry name" value="ER TRANSPORTER 6TM N-TERMINAL DOMAIN-CONTAINING PROTEIN-RELATED"/>
    <property type="match status" value="1"/>
</dbReference>
<feature type="domain" description="DUF2421" evidence="7">
    <location>
        <begin position="718"/>
        <end position="930"/>
    </location>
</feature>
<feature type="domain" description="Integral membrane bound transporter" evidence="9">
    <location>
        <begin position="583"/>
        <end position="713"/>
    </location>
</feature>
<feature type="transmembrane region" description="Helical" evidence="6">
    <location>
        <begin position="59"/>
        <end position="80"/>
    </location>
</feature>
<evidence type="ECO:0000256" key="3">
    <source>
        <dbReference type="ARBA" id="ARBA00022989"/>
    </source>
</evidence>
<comment type="caution">
    <text evidence="10">The sequence shown here is derived from an EMBL/GenBank/DDBJ whole genome shotgun (WGS) entry which is preliminary data.</text>
</comment>
<dbReference type="EMBL" id="PJQM01000109">
    <property type="protein sequence ID" value="RCI06668.1"/>
    <property type="molecule type" value="Genomic_DNA"/>
</dbReference>
<evidence type="ECO:0008006" key="12">
    <source>
        <dbReference type="Google" id="ProtNLM"/>
    </source>
</evidence>
<feature type="compositionally biased region" description="Polar residues" evidence="5">
    <location>
        <begin position="20"/>
        <end position="36"/>
    </location>
</feature>
<feature type="transmembrane region" description="Helical" evidence="6">
    <location>
        <begin position="149"/>
        <end position="168"/>
    </location>
</feature>
<evidence type="ECO:0000313" key="10">
    <source>
        <dbReference type="EMBL" id="RCI06668.1"/>
    </source>
</evidence>